<feature type="compositionally biased region" description="Low complexity" evidence="7">
    <location>
        <begin position="107"/>
        <end position="120"/>
    </location>
</feature>
<evidence type="ECO:0000256" key="3">
    <source>
        <dbReference type="ARBA" id="ARBA00022692"/>
    </source>
</evidence>
<evidence type="ECO:0000256" key="1">
    <source>
        <dbReference type="ARBA" id="ARBA00004651"/>
    </source>
</evidence>
<evidence type="ECO:0000256" key="4">
    <source>
        <dbReference type="ARBA" id="ARBA00022989"/>
    </source>
</evidence>
<feature type="domain" description="Threonine/serine exporter-like N-terminal" evidence="9">
    <location>
        <begin position="222"/>
        <end position="465"/>
    </location>
</feature>
<feature type="compositionally biased region" description="Low complexity" evidence="7">
    <location>
        <begin position="82"/>
        <end position="92"/>
    </location>
</feature>
<name>A0ABR6CZM5_9MICC</name>
<keyword evidence="3 8" id="KW-0812">Transmembrane</keyword>
<feature type="transmembrane region" description="Helical" evidence="8">
    <location>
        <begin position="510"/>
        <end position="531"/>
    </location>
</feature>
<keyword evidence="2" id="KW-1003">Cell membrane</keyword>
<protein>
    <submittedName>
        <fullName evidence="11">Uncharacterized membrane protein YjjP (DUF1212 family)</fullName>
    </submittedName>
</protein>
<evidence type="ECO:0000256" key="8">
    <source>
        <dbReference type="SAM" id="Phobius"/>
    </source>
</evidence>
<comment type="caution">
    <text evidence="11">The sequence shown here is derived from an EMBL/GenBank/DDBJ whole genome shotgun (WGS) entry which is preliminary data.</text>
</comment>
<evidence type="ECO:0000313" key="12">
    <source>
        <dbReference type="Proteomes" id="UP000572670"/>
    </source>
</evidence>
<gene>
    <name evidence="11" type="ORF">HDA34_001017</name>
</gene>
<keyword evidence="5 8" id="KW-0472">Membrane</keyword>
<feature type="region of interest" description="Disordered" evidence="7">
    <location>
        <begin position="1"/>
        <end position="125"/>
    </location>
</feature>
<organism evidence="11 12">
    <name type="scientific">Micrococcus yunnanensis</name>
    <dbReference type="NCBI Taxonomy" id="566027"/>
    <lineage>
        <taxon>Bacteria</taxon>
        <taxon>Bacillati</taxon>
        <taxon>Actinomycetota</taxon>
        <taxon>Actinomycetes</taxon>
        <taxon>Micrococcales</taxon>
        <taxon>Micrococcaceae</taxon>
        <taxon>Micrococcus</taxon>
    </lineage>
</organism>
<keyword evidence="12" id="KW-1185">Reference proteome</keyword>
<comment type="similarity">
    <text evidence="6">Belongs to the ThrE exporter (TC 2.A.79) family.</text>
</comment>
<keyword evidence="4 8" id="KW-1133">Transmembrane helix</keyword>
<feature type="region of interest" description="Disordered" evidence="7">
    <location>
        <begin position="139"/>
        <end position="172"/>
    </location>
</feature>
<evidence type="ECO:0000256" key="6">
    <source>
        <dbReference type="ARBA" id="ARBA00034125"/>
    </source>
</evidence>
<feature type="compositionally biased region" description="Low complexity" evidence="7">
    <location>
        <begin position="144"/>
        <end position="154"/>
    </location>
</feature>
<feature type="transmembrane region" description="Helical" evidence="8">
    <location>
        <begin position="599"/>
        <end position="620"/>
    </location>
</feature>
<feature type="transmembrane region" description="Helical" evidence="8">
    <location>
        <begin position="409"/>
        <end position="427"/>
    </location>
</feature>
<evidence type="ECO:0000256" key="5">
    <source>
        <dbReference type="ARBA" id="ARBA00023136"/>
    </source>
</evidence>
<accession>A0ABR6CZM5</accession>
<dbReference type="Pfam" id="PF06738">
    <property type="entry name" value="ThrE"/>
    <property type="match status" value="1"/>
</dbReference>
<evidence type="ECO:0000256" key="2">
    <source>
        <dbReference type="ARBA" id="ARBA00022475"/>
    </source>
</evidence>
<feature type="transmembrane region" description="Helical" evidence="8">
    <location>
        <begin position="383"/>
        <end position="403"/>
    </location>
</feature>
<evidence type="ECO:0000313" key="11">
    <source>
        <dbReference type="EMBL" id="MBA9059310.1"/>
    </source>
</evidence>
<feature type="transmembrane region" description="Helical" evidence="8">
    <location>
        <begin position="448"/>
        <end position="471"/>
    </location>
</feature>
<feature type="compositionally biased region" description="Acidic residues" evidence="7">
    <location>
        <begin position="94"/>
        <end position="106"/>
    </location>
</feature>
<feature type="transmembrane region" description="Helical" evidence="8">
    <location>
        <begin position="561"/>
        <end position="579"/>
    </location>
</feature>
<dbReference type="Proteomes" id="UP000572670">
    <property type="component" value="Unassembled WGS sequence"/>
</dbReference>
<reference evidence="11 12" key="1">
    <citation type="submission" date="2020-08" db="EMBL/GenBank/DDBJ databases">
        <title>Sequencing the genomes of 1000 actinobacteria strains.</title>
        <authorList>
            <person name="Klenk H.-P."/>
        </authorList>
    </citation>
    <scope>NUCLEOTIDE SEQUENCE [LARGE SCALE GENOMIC DNA]</scope>
    <source>
        <strain evidence="11 12">DSM 21948</strain>
    </source>
</reference>
<evidence type="ECO:0000256" key="7">
    <source>
        <dbReference type="SAM" id="MobiDB-lite"/>
    </source>
</evidence>
<dbReference type="InterPro" id="IPR050539">
    <property type="entry name" value="ThrE_Dicarb/AminoAcid_Exp"/>
</dbReference>
<dbReference type="PANTHER" id="PTHR34390">
    <property type="entry name" value="UPF0442 PROTEIN YJJB-RELATED"/>
    <property type="match status" value="1"/>
</dbReference>
<dbReference type="InterPro" id="IPR024528">
    <property type="entry name" value="ThrE_2"/>
</dbReference>
<proteinExistence type="inferred from homology"/>
<feature type="transmembrane region" description="Helical" evidence="8">
    <location>
        <begin position="483"/>
        <end position="503"/>
    </location>
</feature>
<sequence>MSRMEQEGTQEPARFDPRIAEPPAVPTLIPVLRPAGAEDAAAVGDLTLDPEDPGLLDLDPAESAHPAAVAVEPTEPLPPVVRPAAADPVSAPEPEPEESAEPEAETLPEPAADAPLTEPPLSEQVPTSVLAPAEADGALPAPEVIPAPDVTVPDPVVPAGPPEKRGRRRGRRSREVFVENLPTQALVLADRLHSSPYGRRMRSTLQQRRAEAQALEARTTLDFALKLGETMFSFGAASLDVETSIIVATQAYGILETEVDLTNQSISLNYAPDSSRGEAPFTLQRVVRSSSVNFEGLVAVHRLVEEIAAGEVDRAEAQRRLVEIRHQPKPFPAVFEVLFSGVFVACFVPFIGGTWTGAALGMVSTWLVFWLKVQADKARFPEIFSTMFGAITATVIALMAHALDLPVNPALVIAGGIMMLLPTARFVTAVQDAIHGFPVTAAGRFLSALLVFAGVMAGIMIAVGIGDLVGFEQLDLAEAGTLSYPPLLLLGLVMAAGMADAVVEQSRWPQILACGLVSGAGFGAYLAAQQIGVSDRLVPAVAAAAVGFLGRLVAQRLAAPALVIVLPSMLFLLPGLTMFRSVYGFTVETGATLLGVEGLFNAAVIVVAIAAGVAFGNTLAKPITDRMGTLLPTELVMHQRG</sequence>
<comment type="subcellular location">
    <subcellularLocation>
        <location evidence="1">Cell membrane</location>
        <topology evidence="1">Multi-pass membrane protein</topology>
    </subcellularLocation>
</comment>
<dbReference type="EMBL" id="JACJIK010000001">
    <property type="protein sequence ID" value="MBA9059310.1"/>
    <property type="molecule type" value="Genomic_DNA"/>
</dbReference>
<feature type="domain" description="Threonine/Serine exporter ThrE" evidence="10">
    <location>
        <begin position="498"/>
        <end position="616"/>
    </location>
</feature>
<dbReference type="PANTHER" id="PTHR34390:SF2">
    <property type="entry name" value="SUCCINATE TRANSPORTER SUBUNIT YJJP-RELATED"/>
    <property type="match status" value="1"/>
</dbReference>
<feature type="transmembrane region" description="Helical" evidence="8">
    <location>
        <begin position="537"/>
        <end position="554"/>
    </location>
</feature>
<evidence type="ECO:0000259" key="9">
    <source>
        <dbReference type="Pfam" id="PF06738"/>
    </source>
</evidence>
<dbReference type="Pfam" id="PF12821">
    <property type="entry name" value="ThrE_2"/>
    <property type="match status" value="1"/>
</dbReference>
<dbReference type="InterPro" id="IPR010619">
    <property type="entry name" value="ThrE-like_N"/>
</dbReference>
<feature type="transmembrane region" description="Helical" evidence="8">
    <location>
        <begin position="338"/>
        <end position="371"/>
    </location>
</feature>
<evidence type="ECO:0000259" key="10">
    <source>
        <dbReference type="Pfam" id="PF12821"/>
    </source>
</evidence>